<dbReference type="Gene3D" id="3.40.50.300">
    <property type="entry name" value="P-loop containing nucleotide triphosphate hydrolases"/>
    <property type="match status" value="2"/>
</dbReference>
<dbReference type="InterPro" id="IPR027417">
    <property type="entry name" value="P-loop_NTPase"/>
</dbReference>
<keyword evidence="3" id="KW-1185">Reference proteome</keyword>
<proteinExistence type="predicted"/>
<evidence type="ECO:0000259" key="1">
    <source>
        <dbReference type="Pfam" id="PF13175"/>
    </source>
</evidence>
<organism evidence="2 3">
    <name type="scientific">Vreelandella vilamensis</name>
    <dbReference type="NCBI Taxonomy" id="531309"/>
    <lineage>
        <taxon>Bacteria</taxon>
        <taxon>Pseudomonadati</taxon>
        <taxon>Pseudomonadota</taxon>
        <taxon>Gammaproteobacteria</taxon>
        <taxon>Oceanospirillales</taxon>
        <taxon>Halomonadaceae</taxon>
        <taxon>Vreelandella</taxon>
    </lineage>
</organism>
<dbReference type="CDD" id="cd00267">
    <property type="entry name" value="ABC_ATPase"/>
    <property type="match status" value="1"/>
</dbReference>
<dbReference type="PANTHER" id="PTHR43581:SF3">
    <property type="entry name" value="AAA+ ATPASE DOMAIN-CONTAINING PROTEIN"/>
    <property type="match status" value="1"/>
</dbReference>
<evidence type="ECO:0000313" key="3">
    <source>
        <dbReference type="Proteomes" id="UP001254564"/>
    </source>
</evidence>
<dbReference type="Proteomes" id="UP001254564">
    <property type="component" value="Unassembled WGS sequence"/>
</dbReference>
<dbReference type="EMBL" id="JARWAN010000009">
    <property type="protein sequence ID" value="MDR5898852.1"/>
    <property type="molecule type" value="Genomic_DNA"/>
</dbReference>
<evidence type="ECO:0000313" key="2">
    <source>
        <dbReference type="EMBL" id="MDR5898852.1"/>
    </source>
</evidence>
<dbReference type="RefSeq" id="WP_309655760.1">
    <property type="nucleotide sequence ID" value="NZ_JARWAN010000009.1"/>
</dbReference>
<comment type="caution">
    <text evidence="2">The sequence shown here is derived from an EMBL/GenBank/DDBJ whole genome shotgun (WGS) entry which is preliminary data.</text>
</comment>
<dbReference type="PANTHER" id="PTHR43581">
    <property type="entry name" value="ATP/GTP PHOSPHATASE"/>
    <property type="match status" value="1"/>
</dbReference>
<feature type="domain" description="Endonuclease GajA/Old nuclease/RecF-like AAA" evidence="1">
    <location>
        <begin position="229"/>
        <end position="298"/>
    </location>
</feature>
<accession>A0ABU1H3H5</accession>
<dbReference type="Pfam" id="PF13175">
    <property type="entry name" value="AAA_15"/>
    <property type="match status" value="2"/>
</dbReference>
<dbReference type="InterPro" id="IPR051396">
    <property type="entry name" value="Bact_Antivir_Def_Nuclease"/>
</dbReference>
<protein>
    <submittedName>
        <fullName evidence="2">AAA family ATPase</fullName>
    </submittedName>
</protein>
<gene>
    <name evidence="2" type="ORF">QC823_07605</name>
</gene>
<feature type="domain" description="Endonuclease GajA/Old nuclease/RecF-like AAA" evidence="1">
    <location>
        <begin position="1"/>
        <end position="41"/>
    </location>
</feature>
<dbReference type="InterPro" id="IPR041685">
    <property type="entry name" value="AAA_GajA/Old/RecF-like"/>
</dbReference>
<name>A0ABU1H3H5_9GAMM</name>
<dbReference type="SUPFAM" id="SSF52540">
    <property type="entry name" value="P-loop containing nucleoside triphosphate hydrolases"/>
    <property type="match status" value="1"/>
</dbReference>
<sequence>MRLSKIKIEKFKKINEIEIGTGPLNILVGSNGSGKSSVLQAAHLASCLLRQAGRIRIGSTSTVAVMDLDYLPTDDYARLGHGASWGNKANTPSSKIKFTFENDDGNEVSATCEARAARNAGISVTGHIPDEVRASFRGPDTYFSGFIPGISGVPNSEPKQSKRVVMKACSFGDSNVFLRNALHLLSNEEIAQLEIWLTRLMGDVSIRIYFDPDRDLVIKSDVEVGGILHPIELLGTGYIQLIQIFCYILLFKPKILLIDEPDIHLHPNVQEKLASTLSDIAAEKDLSVILTTHSPFIVRGSPINANVYWLENGDLANDCREAAEIALGWGAFGKKVVIVSEDKDLAFFRKLVEQWPELEKFVTFHPGQGYKNLMSPEQAQDLYETLGMQYKILVHRDRDSLTDDEISRLQRKYSAEGVKLWCTDLSDIEAYFCRPEFMSELIGIDIEDSRRYIDQILNQHSVSGRQQFEGQRRAHNQELYPDGGSPLNEEVWQIFQQRELKGFKGKFVFNQLKNKIRNNGFSEEKILNHAIGIELAASLKDELKSLIEDED</sequence>
<reference evidence="2 3" key="1">
    <citation type="submission" date="2023-04" db="EMBL/GenBank/DDBJ databases">
        <title>A long-awaited taxogenomic arrangement of the family Halomonadaceae.</title>
        <authorList>
            <person name="De La Haba R."/>
            <person name="Chuvochina M."/>
            <person name="Wittouck S."/>
            <person name="Arahal D.R."/>
            <person name="Sanchez-Porro C."/>
            <person name="Hugenholtz P."/>
            <person name="Ventosa A."/>
        </authorList>
    </citation>
    <scope>NUCLEOTIDE SEQUENCE [LARGE SCALE GENOMIC DNA]</scope>
    <source>
        <strain evidence="2 3">DSM 21020</strain>
    </source>
</reference>